<dbReference type="InterPro" id="IPR008937">
    <property type="entry name" value="Ras-like_GEF"/>
</dbReference>
<dbReference type="CDD" id="cd06224">
    <property type="entry name" value="REM"/>
    <property type="match status" value="1"/>
</dbReference>
<dbReference type="Pfam" id="PF00618">
    <property type="entry name" value="RasGEF_N"/>
    <property type="match status" value="1"/>
</dbReference>
<dbReference type="PROSITE" id="PS50212">
    <property type="entry name" value="RASGEF_NTER"/>
    <property type="match status" value="1"/>
</dbReference>
<evidence type="ECO:0000256" key="2">
    <source>
        <dbReference type="PROSITE-ProRule" id="PRU00168"/>
    </source>
</evidence>
<reference evidence="6" key="1">
    <citation type="submission" date="2020-06" db="EMBL/GenBank/DDBJ databases">
        <authorList>
            <consortium name="Wellcome Sanger Institute Data Sharing"/>
        </authorList>
    </citation>
    <scope>NUCLEOTIDE SEQUENCE [LARGE SCALE GENOMIC DNA]</scope>
</reference>
<dbReference type="InterPro" id="IPR001895">
    <property type="entry name" value="RASGEF_cat_dom"/>
</dbReference>
<dbReference type="Pfam" id="PF00617">
    <property type="entry name" value="RasGEF"/>
    <property type="match status" value="1"/>
</dbReference>
<dbReference type="InterPro" id="IPR023578">
    <property type="entry name" value="Ras_GEF_dom_sf"/>
</dbReference>
<reference evidence="6" key="2">
    <citation type="submission" date="2025-08" db="UniProtKB">
        <authorList>
            <consortium name="Ensembl"/>
        </authorList>
    </citation>
    <scope>IDENTIFICATION</scope>
</reference>
<dbReference type="FunFam" id="1.20.870.10:FF:000004">
    <property type="entry name" value="Ras-specific guanine nucleotide-releasing factor 1 isoform 2"/>
    <property type="match status" value="1"/>
</dbReference>
<dbReference type="Proteomes" id="UP000694680">
    <property type="component" value="Chromosome 6"/>
</dbReference>
<dbReference type="GO" id="GO:0005085">
    <property type="term" value="F:guanyl-nucleotide exchange factor activity"/>
    <property type="evidence" value="ECO:0007669"/>
    <property type="project" value="UniProtKB-KW"/>
</dbReference>
<dbReference type="InterPro" id="IPR000651">
    <property type="entry name" value="Ras-like_Gua-exchang_fac_N"/>
</dbReference>
<dbReference type="FunFam" id="1.20.870.10:FF:000006">
    <property type="entry name" value="ras-specific guanine nucleotide-releasing factor 1 isoform X1"/>
    <property type="match status" value="1"/>
</dbReference>
<dbReference type="AlphaFoldDB" id="A0A8C5DN87"/>
<evidence type="ECO:0000259" key="4">
    <source>
        <dbReference type="PROSITE" id="PS50009"/>
    </source>
</evidence>
<dbReference type="SMART" id="SM00229">
    <property type="entry name" value="RasGEFN"/>
    <property type="match status" value="2"/>
</dbReference>
<feature type="domain" description="N-terminal Ras-GEF" evidence="5">
    <location>
        <begin position="144"/>
        <end position="259"/>
    </location>
</feature>
<keyword evidence="1 2" id="KW-0344">Guanine-nucleotide releasing factor</keyword>
<organism evidence="6 7">
    <name type="scientific">Gouania willdenowi</name>
    <name type="common">Blunt-snouted clingfish</name>
    <name type="synonym">Lepadogaster willdenowi</name>
    <dbReference type="NCBI Taxonomy" id="441366"/>
    <lineage>
        <taxon>Eukaryota</taxon>
        <taxon>Metazoa</taxon>
        <taxon>Chordata</taxon>
        <taxon>Craniata</taxon>
        <taxon>Vertebrata</taxon>
        <taxon>Euteleostomi</taxon>
        <taxon>Actinopterygii</taxon>
        <taxon>Neopterygii</taxon>
        <taxon>Teleostei</taxon>
        <taxon>Neoteleostei</taxon>
        <taxon>Acanthomorphata</taxon>
        <taxon>Ovalentaria</taxon>
        <taxon>Blenniimorphae</taxon>
        <taxon>Blenniiformes</taxon>
        <taxon>Gobiesocoidei</taxon>
        <taxon>Gobiesocidae</taxon>
        <taxon>Gobiesocinae</taxon>
        <taxon>Gouania</taxon>
    </lineage>
</organism>
<dbReference type="InterPro" id="IPR036964">
    <property type="entry name" value="RASGEF_cat_dom_sf"/>
</dbReference>
<evidence type="ECO:0000313" key="6">
    <source>
        <dbReference type="Ensembl" id="ENSGWIP00000008524.1"/>
    </source>
</evidence>
<dbReference type="PROSITE" id="PS00720">
    <property type="entry name" value="RASGEF"/>
    <property type="match status" value="1"/>
</dbReference>
<dbReference type="PANTHER" id="PTHR23113">
    <property type="entry name" value="GUANINE NUCLEOTIDE EXCHANGE FACTOR"/>
    <property type="match status" value="1"/>
</dbReference>
<feature type="domain" description="Ras-GEF" evidence="4">
    <location>
        <begin position="532"/>
        <end position="738"/>
    </location>
</feature>
<evidence type="ECO:0000259" key="5">
    <source>
        <dbReference type="PROSITE" id="PS50212"/>
    </source>
</evidence>
<dbReference type="GO" id="GO:0007265">
    <property type="term" value="P:Ras protein signal transduction"/>
    <property type="evidence" value="ECO:0007669"/>
    <property type="project" value="TreeGrafter"/>
</dbReference>
<feature type="compositionally biased region" description="Basic and acidic residues" evidence="3">
    <location>
        <begin position="309"/>
        <end position="335"/>
    </location>
</feature>
<feature type="region of interest" description="Disordered" evidence="3">
    <location>
        <begin position="222"/>
        <end position="248"/>
    </location>
</feature>
<dbReference type="CDD" id="cd00155">
    <property type="entry name" value="RasGEF"/>
    <property type="match status" value="1"/>
</dbReference>
<evidence type="ECO:0000313" key="7">
    <source>
        <dbReference type="Proteomes" id="UP000694680"/>
    </source>
</evidence>
<dbReference type="InterPro" id="IPR019804">
    <property type="entry name" value="Ras_G-nucl-exch_fac_CS"/>
</dbReference>
<dbReference type="SUPFAM" id="SSF48366">
    <property type="entry name" value="Ras GEF"/>
    <property type="match status" value="1"/>
</dbReference>
<keyword evidence="7" id="KW-1185">Reference proteome</keyword>
<dbReference type="PANTHER" id="PTHR23113:SF193">
    <property type="entry name" value="RAS-SPECIFIC GUANINE NUCLEOTIDE-RELEASING FACTOR 1"/>
    <property type="match status" value="1"/>
</dbReference>
<dbReference type="Gene3D" id="1.10.840.10">
    <property type="entry name" value="Ras guanine-nucleotide exchange factors catalytic domain"/>
    <property type="match status" value="2"/>
</dbReference>
<name>A0A8C5DN87_GOUWI</name>
<dbReference type="Gene3D" id="1.20.870.10">
    <property type="entry name" value="Son of sevenless (SoS) protein Chain: S domain 1"/>
    <property type="match status" value="2"/>
</dbReference>
<accession>A0A8C5DN87</accession>
<dbReference type="Ensembl" id="ENSGWIT00000009525.1">
    <property type="protein sequence ID" value="ENSGWIP00000008524.1"/>
    <property type="gene ID" value="ENSGWIG00000004958.1"/>
</dbReference>
<dbReference type="SMART" id="SM00147">
    <property type="entry name" value="RasGEF"/>
    <property type="match status" value="1"/>
</dbReference>
<dbReference type="PROSITE" id="PS50009">
    <property type="entry name" value="RASGEF_CAT"/>
    <property type="match status" value="1"/>
</dbReference>
<gene>
    <name evidence="6" type="primary">rasgrf1</name>
</gene>
<proteinExistence type="predicted"/>
<evidence type="ECO:0000256" key="3">
    <source>
        <dbReference type="SAM" id="MobiDB-lite"/>
    </source>
</evidence>
<feature type="region of interest" description="Disordered" evidence="3">
    <location>
        <begin position="309"/>
        <end position="365"/>
    </location>
</feature>
<protein>
    <submittedName>
        <fullName evidence="6">Ras-specific guanine nucleotide-releasing factor 1</fullName>
    </submittedName>
</protein>
<feature type="compositionally biased region" description="Polar residues" evidence="3">
    <location>
        <begin position="352"/>
        <end position="365"/>
    </location>
</feature>
<feature type="compositionally biased region" description="Acidic residues" evidence="3">
    <location>
        <begin position="336"/>
        <end position="348"/>
    </location>
</feature>
<sequence>MNSIQNVKKSQVLSIVTFMNLKTVPCQMCHVGNNIIGRNLFTEKQLSVEIASEMTDLEIYSKKYQYPQKQLNYSNMSTCNLLLSPLVHLDFKIVVEPKDSHMVYWCSCLSGLDGDWSLFADRSDSSLYCDDVDIRFSKMMNSCKVLQIRYASVERLLERLTDLRFLSIDFLNTFLHSYRVFTTADVVLDKLITIYKKPISAIPARSLELFFASSQNNKLLYGEPPSSPRASRKFSSPPPLAIAKNSSPNRRRKLSLNIPIITGGKALDLAALSCSSNGYASMYSSMSPFSKTTLDINKLYVSSPITSKITDEGEDKKDKVEDTPVSKQDLSVREESDNDQNQSDDGDPETSPIKSPTTPKNIKGKTSSEFSLFSYNNGMVMSSCRELDNTRSALSAASAFAIATAGANEGTPTKEKYRRMSLASTGFPTDQRNGDKEFVIRRAATNRVLNVLRHWVSKHSPDFENNNELKTKVIAFLEEVMHDPELLTQERKAAANIIRTLTQEDHGDNQIILEDVTQLVGAGKADAFENHSALEIAEQLTLLDHLVFKVIPYEEFFGQGWMKNDKNEKTPYIMRTTKHFNDISNLIATEILRCEDVVTRVAVIEKWVAVADICRCLHNYNTVLEITSSLNRSSVFRLKKTWLKVEQYNCDPPCVPYLGMYLTDLAFIEEGTPNYTEDHLVNFSKMRMISHIIREIRQFQQTAYKIDLQPKVAQYLLDMSYVLDEESMYESSLRIEPKVPN</sequence>
<evidence type="ECO:0000256" key="1">
    <source>
        <dbReference type="ARBA" id="ARBA00022658"/>
    </source>
</evidence>
<dbReference type="GO" id="GO:0005886">
    <property type="term" value="C:plasma membrane"/>
    <property type="evidence" value="ECO:0007669"/>
    <property type="project" value="TreeGrafter"/>
</dbReference>
<reference evidence="6" key="3">
    <citation type="submission" date="2025-09" db="UniProtKB">
        <authorList>
            <consortium name="Ensembl"/>
        </authorList>
    </citation>
    <scope>IDENTIFICATION</scope>
</reference>